<proteinExistence type="predicted"/>
<sequence>PEGTAAAVLIIEHLWAKQLKQAIKDAGGVLVSQGMLTPELLALVGQELAEAVTFAEEEQKSHEAAAAV</sequence>
<evidence type="ECO:0000313" key="2">
    <source>
        <dbReference type="Proteomes" id="UP000600774"/>
    </source>
</evidence>
<feature type="non-terminal residue" evidence="1">
    <location>
        <position position="1"/>
    </location>
</feature>
<reference evidence="1" key="1">
    <citation type="journal article" date="2020" name="bioRxiv">
        <title>A rank-normalized archaeal taxonomy based on genome phylogeny resolves widespread incomplete and uneven classifications.</title>
        <authorList>
            <person name="Rinke C."/>
            <person name="Chuvochina M."/>
            <person name="Mussig A.J."/>
            <person name="Chaumeil P.-A."/>
            <person name="Waite D.W."/>
            <person name="Whitman W.B."/>
            <person name="Parks D.H."/>
            <person name="Hugenholtz P."/>
        </authorList>
    </citation>
    <scope>NUCLEOTIDE SEQUENCE</scope>
    <source>
        <strain evidence="1">UBA8876</strain>
    </source>
</reference>
<gene>
    <name evidence="1" type="ORF">HA338_12900</name>
</gene>
<accession>A0A832SIF0</accession>
<comment type="caution">
    <text evidence="1">The sequence shown here is derived from an EMBL/GenBank/DDBJ whole genome shotgun (WGS) entry which is preliminary data.</text>
</comment>
<dbReference type="AlphaFoldDB" id="A0A832SIF0"/>
<dbReference type="EMBL" id="DUJU01000145">
    <property type="protein sequence ID" value="HIH94869.1"/>
    <property type="molecule type" value="Genomic_DNA"/>
</dbReference>
<protein>
    <submittedName>
        <fullName evidence="1">DUF1269 domain-containing protein</fullName>
    </submittedName>
</protein>
<name>A0A832SIF0_9EURY</name>
<dbReference type="Proteomes" id="UP000600774">
    <property type="component" value="Unassembled WGS sequence"/>
</dbReference>
<organism evidence="1 2">
    <name type="scientific">Methanosarcina acetivorans</name>
    <dbReference type="NCBI Taxonomy" id="2214"/>
    <lineage>
        <taxon>Archaea</taxon>
        <taxon>Methanobacteriati</taxon>
        <taxon>Methanobacteriota</taxon>
        <taxon>Stenosarchaea group</taxon>
        <taxon>Methanomicrobia</taxon>
        <taxon>Methanosarcinales</taxon>
        <taxon>Methanosarcinaceae</taxon>
        <taxon>Methanosarcina</taxon>
    </lineage>
</organism>
<evidence type="ECO:0000313" key="1">
    <source>
        <dbReference type="EMBL" id="HIH94869.1"/>
    </source>
</evidence>